<dbReference type="AlphaFoldDB" id="A0A191ZJP0"/>
<evidence type="ECO:0000313" key="2">
    <source>
        <dbReference type="EMBL" id="ANJ68085.1"/>
    </source>
</evidence>
<sequence>MKNVQKLTSALAVAALIAGIGVANAADKAEYEKARSTAMAEVKKLEKEGIAPWNPKAKSPILEHADKLAEKGDYAGAIKYADYIASLQPLAEREWKSQPNPGPYKP</sequence>
<gene>
    <name evidence="2" type="ORF">A9404_12505</name>
</gene>
<dbReference type="OrthoDB" id="9945023at2"/>
<dbReference type="EMBL" id="CP016027">
    <property type="protein sequence ID" value="ANJ68085.1"/>
    <property type="molecule type" value="Genomic_DNA"/>
</dbReference>
<dbReference type="KEGG" id="haz:A9404_12505"/>
<dbReference type="Proteomes" id="UP000078596">
    <property type="component" value="Chromosome"/>
</dbReference>
<name>A0A191ZJP0_9GAMM</name>
<keyword evidence="1" id="KW-0732">Signal</keyword>
<accession>A0A191ZJP0</accession>
<feature type="signal peptide" evidence="1">
    <location>
        <begin position="1"/>
        <end position="25"/>
    </location>
</feature>
<protein>
    <recommendedName>
        <fullName evidence="4">SoxXA-binding protein</fullName>
    </recommendedName>
</protein>
<evidence type="ECO:0000256" key="1">
    <source>
        <dbReference type="SAM" id="SignalP"/>
    </source>
</evidence>
<dbReference type="RefSeq" id="WP_066102231.1">
    <property type="nucleotide sequence ID" value="NZ_CP016027.1"/>
</dbReference>
<feature type="chain" id="PRO_5008250443" description="SoxXA-binding protein" evidence="1">
    <location>
        <begin position="26"/>
        <end position="106"/>
    </location>
</feature>
<organism evidence="2 3">
    <name type="scientific">Halothiobacillus diazotrophicus</name>
    <dbReference type="NCBI Taxonomy" id="1860122"/>
    <lineage>
        <taxon>Bacteria</taxon>
        <taxon>Pseudomonadati</taxon>
        <taxon>Pseudomonadota</taxon>
        <taxon>Gammaproteobacteria</taxon>
        <taxon>Chromatiales</taxon>
        <taxon>Halothiobacillaceae</taxon>
        <taxon>Halothiobacillus</taxon>
    </lineage>
</organism>
<keyword evidence="3" id="KW-1185">Reference proteome</keyword>
<proteinExistence type="predicted"/>
<evidence type="ECO:0008006" key="4">
    <source>
        <dbReference type="Google" id="ProtNLM"/>
    </source>
</evidence>
<reference evidence="2 3" key="1">
    <citation type="submission" date="2016-06" db="EMBL/GenBank/DDBJ databases">
        <title>Insight into the functional genes involving in sulfur oxidation in Pearl River water.</title>
        <authorList>
            <person name="Luo J."/>
            <person name="Tan X."/>
            <person name="Lin W."/>
        </authorList>
    </citation>
    <scope>NUCLEOTIDE SEQUENCE [LARGE SCALE GENOMIC DNA]</scope>
    <source>
        <strain evidence="2 3">LS2</strain>
    </source>
</reference>
<evidence type="ECO:0000313" key="3">
    <source>
        <dbReference type="Proteomes" id="UP000078596"/>
    </source>
</evidence>